<protein>
    <submittedName>
        <fullName evidence="2">DUF4435 domain-containing protein</fullName>
    </submittedName>
</protein>
<organism evidence="2 3">
    <name type="scientific">Roseateles flavus</name>
    <dbReference type="NCBI Taxonomy" id="3149041"/>
    <lineage>
        <taxon>Bacteria</taxon>
        <taxon>Pseudomonadati</taxon>
        <taxon>Pseudomonadota</taxon>
        <taxon>Betaproteobacteria</taxon>
        <taxon>Burkholderiales</taxon>
        <taxon>Sphaerotilaceae</taxon>
        <taxon>Roseateles</taxon>
    </lineage>
</organism>
<dbReference type="Proteomes" id="UP001462640">
    <property type="component" value="Unassembled WGS sequence"/>
</dbReference>
<dbReference type="InterPro" id="IPR029492">
    <property type="entry name" value="DUF4435"/>
</dbReference>
<dbReference type="Pfam" id="PF14491">
    <property type="entry name" value="DUF4435"/>
    <property type="match status" value="1"/>
</dbReference>
<proteinExistence type="predicted"/>
<evidence type="ECO:0000313" key="3">
    <source>
        <dbReference type="Proteomes" id="UP001462640"/>
    </source>
</evidence>
<gene>
    <name evidence="2" type="ORF">ABDJ40_09870</name>
</gene>
<dbReference type="EMBL" id="JBDPZC010000003">
    <property type="protein sequence ID" value="MEO3713070.1"/>
    <property type="molecule type" value="Genomic_DNA"/>
</dbReference>
<keyword evidence="3" id="KW-1185">Reference proteome</keyword>
<name>A0ABV0GDD7_9BURK</name>
<reference evidence="2 3" key="1">
    <citation type="submission" date="2024-05" db="EMBL/GenBank/DDBJ databases">
        <title>Roseateles sp. 2.12 16S ribosomal RNA gene Genome sequencing and assembly.</title>
        <authorList>
            <person name="Woo H."/>
        </authorList>
    </citation>
    <scope>NUCLEOTIDE SEQUENCE [LARGE SCALE GENOMIC DNA]</scope>
    <source>
        <strain evidence="2 3">2.12</strain>
    </source>
</reference>
<accession>A0ABV0GDD7</accession>
<sequence>MKSKLAGIRSHCRDCIVFAFEGIEDKTIYFHWLRQINPGMKYEFLVCSGKAQVLEFRELLRRDLTGLRDSIFFFVDRDFDDLRGVEFGDDIFMTETYSIENQLVCHKVLEGIMNVDLHCHGEPECRRTVLRKFDELYDSFLSITEALNRRIFLARTLSIRNSKPFPDKIRLLANVELLHVSSTDLDPMQIVVLDREPTEQEVSAHEDAFKTLNRRDRYRGKFALLFFQRWLELLGEERNKPDSEIFKGLERKNTANGRLSLDSLAAKSVPPEGFKNFIDRIFSKLPATPEVSVI</sequence>
<comment type="caution">
    <text evidence="2">The sequence shown here is derived from an EMBL/GenBank/DDBJ whole genome shotgun (WGS) entry which is preliminary data.</text>
</comment>
<dbReference type="RefSeq" id="WP_347609166.1">
    <property type="nucleotide sequence ID" value="NZ_JBDPZC010000003.1"/>
</dbReference>
<evidence type="ECO:0000313" key="2">
    <source>
        <dbReference type="EMBL" id="MEO3713070.1"/>
    </source>
</evidence>
<feature type="domain" description="DUF4435" evidence="1">
    <location>
        <begin position="16"/>
        <end position="121"/>
    </location>
</feature>
<evidence type="ECO:0000259" key="1">
    <source>
        <dbReference type="Pfam" id="PF14491"/>
    </source>
</evidence>